<dbReference type="OrthoDB" id="783284at2759"/>
<feature type="region of interest" description="Disordered" evidence="1">
    <location>
        <begin position="68"/>
        <end position="89"/>
    </location>
</feature>
<accession>A0A7I8KPP8</accession>
<organism evidence="3 4">
    <name type="scientific">Spirodela intermedia</name>
    <name type="common">Intermediate duckweed</name>
    <dbReference type="NCBI Taxonomy" id="51605"/>
    <lineage>
        <taxon>Eukaryota</taxon>
        <taxon>Viridiplantae</taxon>
        <taxon>Streptophyta</taxon>
        <taxon>Embryophyta</taxon>
        <taxon>Tracheophyta</taxon>
        <taxon>Spermatophyta</taxon>
        <taxon>Magnoliopsida</taxon>
        <taxon>Liliopsida</taxon>
        <taxon>Araceae</taxon>
        <taxon>Lemnoideae</taxon>
        <taxon>Spirodela</taxon>
    </lineage>
</organism>
<reference evidence="3" key="1">
    <citation type="submission" date="2020-02" db="EMBL/GenBank/DDBJ databases">
        <authorList>
            <person name="Scholz U."/>
            <person name="Mascher M."/>
            <person name="Fiebig A."/>
        </authorList>
    </citation>
    <scope>NUCLEOTIDE SEQUENCE</scope>
</reference>
<evidence type="ECO:0000256" key="1">
    <source>
        <dbReference type="SAM" id="MobiDB-lite"/>
    </source>
</evidence>
<feature type="compositionally biased region" description="Polar residues" evidence="1">
    <location>
        <begin position="29"/>
        <end position="41"/>
    </location>
</feature>
<keyword evidence="2" id="KW-0472">Membrane</keyword>
<keyword evidence="2" id="KW-1133">Transmembrane helix</keyword>
<protein>
    <submittedName>
        <fullName evidence="3">Uncharacterized protein</fullName>
    </submittedName>
</protein>
<evidence type="ECO:0000313" key="4">
    <source>
        <dbReference type="Proteomes" id="UP000663760"/>
    </source>
</evidence>
<sequence>MAASLCHLPLPAVSGGRRRLASGGPEHSAASSPSKTRTGLPQITYQRNSRFPVDLSFQCRGAVILPAKANPTDKESTLSGTSDSGSKGGPPLLTIIAGIVVFLLVCWVVGSIALWLVGLIVNLPLPK</sequence>
<name>A0A7I8KPP8_SPIIN</name>
<feature type="region of interest" description="Disordered" evidence="1">
    <location>
        <begin position="17"/>
        <end position="41"/>
    </location>
</feature>
<keyword evidence="2" id="KW-0812">Transmembrane</keyword>
<dbReference type="Proteomes" id="UP000663760">
    <property type="component" value="Chromosome 7"/>
</dbReference>
<keyword evidence="4" id="KW-1185">Reference proteome</keyword>
<evidence type="ECO:0000256" key="2">
    <source>
        <dbReference type="SAM" id="Phobius"/>
    </source>
</evidence>
<dbReference type="AlphaFoldDB" id="A0A7I8KPP8"/>
<dbReference type="EMBL" id="LR746270">
    <property type="protein sequence ID" value="CAA7399581.1"/>
    <property type="molecule type" value="Genomic_DNA"/>
</dbReference>
<feature type="transmembrane region" description="Helical" evidence="2">
    <location>
        <begin position="92"/>
        <end position="121"/>
    </location>
</feature>
<gene>
    <name evidence="3" type="ORF">SI8410_07010251</name>
</gene>
<evidence type="ECO:0000313" key="3">
    <source>
        <dbReference type="EMBL" id="CAA7399581.1"/>
    </source>
</evidence>
<proteinExistence type="predicted"/>